<dbReference type="OrthoDB" id="7205516at2"/>
<dbReference type="CDD" id="cd00093">
    <property type="entry name" value="HTH_XRE"/>
    <property type="match status" value="1"/>
</dbReference>
<dbReference type="InterPro" id="IPR010982">
    <property type="entry name" value="Lambda_DNA-bd_dom_sf"/>
</dbReference>
<evidence type="ECO:0000256" key="1">
    <source>
        <dbReference type="ARBA" id="ARBA00023125"/>
    </source>
</evidence>
<dbReference type="STRING" id="582667.SAMN05192568_100651"/>
<dbReference type="NCBIfam" id="TIGR02607">
    <property type="entry name" value="antidote_HigA"/>
    <property type="match status" value="1"/>
</dbReference>
<sequence>MSTVYRLENPCHPGGFLRRNIFEPNNLTVMGMASMLGITRQSLSDFLNEKTGLNAELAFRIEKAFGFNMEMMMEMQSRFDIALVRRREKKMQDELLARARSQPKKTGPQLVRTKPQIVASNRQRAAS</sequence>
<keyword evidence="5" id="KW-1185">Reference proteome</keyword>
<dbReference type="PANTHER" id="PTHR36924:SF1">
    <property type="entry name" value="ANTITOXIN HIGA-1"/>
    <property type="match status" value="1"/>
</dbReference>
<evidence type="ECO:0000256" key="2">
    <source>
        <dbReference type="SAM" id="MobiDB-lite"/>
    </source>
</evidence>
<proteinExistence type="predicted"/>
<dbReference type="RefSeq" id="WP_092038816.1">
    <property type="nucleotide sequence ID" value="NZ_FOTK01000006.1"/>
</dbReference>
<feature type="domain" description="HTH cro/C1-type" evidence="3">
    <location>
        <begin position="32"/>
        <end position="72"/>
    </location>
</feature>
<dbReference type="PANTHER" id="PTHR36924">
    <property type="entry name" value="ANTITOXIN HIGA-1"/>
    <property type="match status" value="1"/>
</dbReference>
<gene>
    <name evidence="4" type="ORF">SAMN05192568_100651</name>
</gene>
<feature type="compositionally biased region" description="Polar residues" evidence="2">
    <location>
        <begin position="118"/>
        <end position="127"/>
    </location>
</feature>
<name>A0A1I4IDF2_9HYPH</name>
<accession>A0A1I4IDF2</accession>
<evidence type="ECO:0000313" key="4">
    <source>
        <dbReference type="EMBL" id="SFL51821.1"/>
    </source>
</evidence>
<keyword evidence="1" id="KW-0238">DNA-binding</keyword>
<protein>
    <submittedName>
        <fullName evidence="4">Addiction module antidote protein, HigA family</fullName>
    </submittedName>
</protein>
<dbReference type="Gene3D" id="1.10.260.40">
    <property type="entry name" value="lambda repressor-like DNA-binding domains"/>
    <property type="match status" value="1"/>
</dbReference>
<dbReference type="InterPro" id="IPR001387">
    <property type="entry name" value="Cro/C1-type_HTH"/>
</dbReference>
<dbReference type="Pfam" id="PF01381">
    <property type="entry name" value="HTH_3"/>
    <property type="match status" value="1"/>
</dbReference>
<dbReference type="GO" id="GO:0003677">
    <property type="term" value="F:DNA binding"/>
    <property type="evidence" value="ECO:0007669"/>
    <property type="project" value="UniProtKB-KW"/>
</dbReference>
<dbReference type="Proteomes" id="UP000199048">
    <property type="component" value="Unassembled WGS sequence"/>
</dbReference>
<organism evidence="4 5">
    <name type="scientific">Methylobacterium pseudosasicola</name>
    <dbReference type="NCBI Taxonomy" id="582667"/>
    <lineage>
        <taxon>Bacteria</taxon>
        <taxon>Pseudomonadati</taxon>
        <taxon>Pseudomonadota</taxon>
        <taxon>Alphaproteobacteria</taxon>
        <taxon>Hyphomicrobiales</taxon>
        <taxon>Methylobacteriaceae</taxon>
        <taxon>Methylobacterium</taxon>
    </lineage>
</organism>
<dbReference type="SUPFAM" id="SSF47413">
    <property type="entry name" value="lambda repressor-like DNA-binding domains"/>
    <property type="match status" value="1"/>
</dbReference>
<reference evidence="5" key="1">
    <citation type="submission" date="2016-10" db="EMBL/GenBank/DDBJ databases">
        <authorList>
            <person name="Varghese N."/>
            <person name="Submissions S."/>
        </authorList>
    </citation>
    <scope>NUCLEOTIDE SEQUENCE [LARGE SCALE GENOMIC DNA]</scope>
    <source>
        <strain evidence="5">BL36</strain>
    </source>
</reference>
<dbReference type="AlphaFoldDB" id="A0A1I4IDF2"/>
<evidence type="ECO:0000313" key="5">
    <source>
        <dbReference type="Proteomes" id="UP000199048"/>
    </source>
</evidence>
<dbReference type="EMBL" id="FOTK01000006">
    <property type="protein sequence ID" value="SFL51821.1"/>
    <property type="molecule type" value="Genomic_DNA"/>
</dbReference>
<evidence type="ECO:0000259" key="3">
    <source>
        <dbReference type="PROSITE" id="PS50943"/>
    </source>
</evidence>
<feature type="region of interest" description="Disordered" evidence="2">
    <location>
        <begin position="97"/>
        <end position="127"/>
    </location>
</feature>
<dbReference type="InterPro" id="IPR013430">
    <property type="entry name" value="Toxin_antidote_HigA"/>
</dbReference>
<dbReference type="PROSITE" id="PS50943">
    <property type="entry name" value="HTH_CROC1"/>
    <property type="match status" value="1"/>
</dbReference>